<evidence type="ECO:0000259" key="8">
    <source>
        <dbReference type="Pfam" id="PF20684"/>
    </source>
</evidence>
<protein>
    <submittedName>
        <fullName evidence="9">Putative integral membrane protein</fullName>
    </submittedName>
</protein>
<feature type="domain" description="Rhodopsin" evidence="8">
    <location>
        <begin position="3"/>
        <end position="241"/>
    </location>
</feature>
<evidence type="ECO:0000313" key="10">
    <source>
        <dbReference type="Proteomes" id="UP000053317"/>
    </source>
</evidence>
<keyword evidence="2 7" id="KW-0812">Transmembrane</keyword>
<dbReference type="PANTHER" id="PTHR33048:SF114">
    <property type="entry name" value="MEMBRANE PROTEIN PTH11-LIKE, PUTATIVE (AFU_ORTHOLOGUE AFUA_7G06620)-RELATED"/>
    <property type="match status" value="1"/>
</dbReference>
<name>A0A0G2E0H7_PHACM</name>
<dbReference type="EMBL" id="LCWF01000163">
    <property type="protein sequence ID" value="KKY16294.1"/>
    <property type="molecule type" value="Genomic_DNA"/>
</dbReference>
<feature type="compositionally biased region" description="Polar residues" evidence="6">
    <location>
        <begin position="337"/>
        <end position="346"/>
    </location>
</feature>
<keyword evidence="4 7" id="KW-0472">Membrane</keyword>
<feature type="transmembrane region" description="Helical" evidence="7">
    <location>
        <begin position="20"/>
        <end position="40"/>
    </location>
</feature>
<feature type="compositionally biased region" description="Polar residues" evidence="6">
    <location>
        <begin position="376"/>
        <end position="393"/>
    </location>
</feature>
<comment type="subcellular location">
    <subcellularLocation>
        <location evidence="1">Membrane</location>
        <topology evidence="1">Multi-pass membrane protein</topology>
    </subcellularLocation>
</comment>
<keyword evidence="10" id="KW-1185">Reference proteome</keyword>
<dbReference type="AlphaFoldDB" id="A0A0G2E0H7"/>
<feature type="transmembrane region" description="Helical" evidence="7">
    <location>
        <begin position="60"/>
        <end position="86"/>
    </location>
</feature>
<evidence type="ECO:0000256" key="5">
    <source>
        <dbReference type="ARBA" id="ARBA00038359"/>
    </source>
</evidence>
<feature type="transmembrane region" description="Helical" evidence="7">
    <location>
        <begin position="98"/>
        <end position="127"/>
    </location>
</feature>
<reference evidence="9 10" key="2">
    <citation type="submission" date="2015-05" db="EMBL/GenBank/DDBJ databases">
        <authorList>
            <person name="Morales-Cruz A."/>
            <person name="Amrine K.C."/>
            <person name="Cantu D."/>
        </authorList>
    </citation>
    <scope>NUCLEOTIDE SEQUENCE [LARGE SCALE GENOMIC DNA]</scope>
    <source>
        <strain evidence="9">UCRPC4</strain>
    </source>
</reference>
<evidence type="ECO:0000256" key="1">
    <source>
        <dbReference type="ARBA" id="ARBA00004141"/>
    </source>
</evidence>
<evidence type="ECO:0000256" key="3">
    <source>
        <dbReference type="ARBA" id="ARBA00022989"/>
    </source>
</evidence>
<dbReference type="GO" id="GO:0016020">
    <property type="term" value="C:membrane"/>
    <property type="evidence" value="ECO:0007669"/>
    <property type="project" value="UniProtKB-SubCell"/>
</dbReference>
<feature type="region of interest" description="Disordered" evidence="6">
    <location>
        <begin position="376"/>
        <end position="404"/>
    </location>
</feature>
<dbReference type="InterPro" id="IPR052337">
    <property type="entry name" value="SAT4-like"/>
</dbReference>
<feature type="transmembrane region" description="Helical" evidence="7">
    <location>
        <begin position="176"/>
        <end position="196"/>
    </location>
</feature>
<reference evidence="9 10" key="1">
    <citation type="submission" date="2015-05" db="EMBL/GenBank/DDBJ databases">
        <title>Distinctive expansion of gene families associated with plant cell wall degradation and secondary metabolism in the genomes of grapevine trunk pathogens.</title>
        <authorList>
            <person name="Lawrence D.P."/>
            <person name="Travadon R."/>
            <person name="Rolshausen P.E."/>
            <person name="Baumgartner K."/>
        </authorList>
    </citation>
    <scope>NUCLEOTIDE SEQUENCE [LARGE SCALE GENOMIC DNA]</scope>
    <source>
        <strain evidence="9">UCRPC4</strain>
    </source>
</reference>
<sequence length="404" mass="43393">MVLRLYARIFVVKALGPDDILMVFAAILSWAFIIATILAVENGLGDHIEVVVAKGTITTYAQIVWFSSIFYNACLGFIKISVLSLYARLGDRTLKKMAFVMVVIVASSATANVLVCIFQCSPIAAAWNSAITEKTCVNINAFYLANAGTNIATDVMTYMLPWNTVRKLQIPKKQKIAVGVMLCLGLFACISSIVRITTIPRMLSSSDSTYVISEAMYWSVIETNIGILAASIPSFKPLVKRYLPRILGEYSGSNRGRTGSNGPFTGKSGNKSGFSKLSAGTYNGARSNSASYYGRDLKGAHSMTTSISGIENDNIELGHHKTGATPRADSDEFGHNPDSNNSSQERIIVQTPSPGYAVTGNGQNSGRIMRTTEVTSSVEGGTLPQASMTSTAYGNARSHGPGQW</sequence>
<comment type="caution">
    <text evidence="9">The sequence shown here is derived from an EMBL/GenBank/DDBJ whole genome shotgun (WGS) entry which is preliminary data.</text>
</comment>
<dbReference type="OrthoDB" id="444631at2759"/>
<evidence type="ECO:0000256" key="7">
    <source>
        <dbReference type="SAM" id="Phobius"/>
    </source>
</evidence>
<dbReference type="Pfam" id="PF20684">
    <property type="entry name" value="Fung_rhodopsin"/>
    <property type="match status" value="1"/>
</dbReference>
<evidence type="ECO:0000256" key="6">
    <source>
        <dbReference type="SAM" id="MobiDB-lite"/>
    </source>
</evidence>
<dbReference type="Proteomes" id="UP000053317">
    <property type="component" value="Unassembled WGS sequence"/>
</dbReference>
<feature type="transmembrane region" description="Helical" evidence="7">
    <location>
        <begin position="139"/>
        <end position="164"/>
    </location>
</feature>
<evidence type="ECO:0000256" key="2">
    <source>
        <dbReference type="ARBA" id="ARBA00022692"/>
    </source>
</evidence>
<dbReference type="InterPro" id="IPR049326">
    <property type="entry name" value="Rhodopsin_dom_fungi"/>
</dbReference>
<dbReference type="PANTHER" id="PTHR33048">
    <property type="entry name" value="PTH11-LIKE INTEGRAL MEMBRANE PROTEIN (AFU_ORTHOLOGUE AFUA_5G11245)"/>
    <property type="match status" value="1"/>
</dbReference>
<organism evidence="9 10">
    <name type="scientific">Phaeomoniella chlamydospora</name>
    <name type="common">Phaeoacremonium chlamydosporum</name>
    <dbReference type="NCBI Taxonomy" id="158046"/>
    <lineage>
        <taxon>Eukaryota</taxon>
        <taxon>Fungi</taxon>
        <taxon>Dikarya</taxon>
        <taxon>Ascomycota</taxon>
        <taxon>Pezizomycotina</taxon>
        <taxon>Eurotiomycetes</taxon>
        <taxon>Chaetothyriomycetidae</taxon>
        <taxon>Phaeomoniellales</taxon>
        <taxon>Phaeomoniellaceae</taxon>
        <taxon>Phaeomoniella</taxon>
    </lineage>
</organism>
<keyword evidence="3 7" id="KW-1133">Transmembrane helix</keyword>
<proteinExistence type="inferred from homology"/>
<evidence type="ECO:0000313" key="9">
    <source>
        <dbReference type="EMBL" id="KKY16294.1"/>
    </source>
</evidence>
<evidence type="ECO:0000256" key="4">
    <source>
        <dbReference type="ARBA" id="ARBA00023136"/>
    </source>
</evidence>
<comment type="similarity">
    <text evidence="5">Belongs to the SAT4 family.</text>
</comment>
<feature type="region of interest" description="Disordered" evidence="6">
    <location>
        <begin position="316"/>
        <end position="346"/>
    </location>
</feature>
<accession>A0A0G2E0H7</accession>
<gene>
    <name evidence="9" type="ORF">UCRPC4_g05956</name>
</gene>